<evidence type="ECO:0000313" key="3">
    <source>
        <dbReference type="Proteomes" id="UP000515180"/>
    </source>
</evidence>
<evidence type="ECO:0000313" key="4">
    <source>
        <dbReference type="RefSeq" id="XP_012239977.1"/>
    </source>
</evidence>
<dbReference type="GeneID" id="105680641"/>
<name>A0A6P3US05_BOMIM</name>
<evidence type="ECO:0000256" key="2">
    <source>
        <dbReference type="SAM" id="SignalP"/>
    </source>
</evidence>
<proteinExistence type="predicted"/>
<feature type="region of interest" description="Disordered" evidence="1">
    <location>
        <begin position="228"/>
        <end position="248"/>
    </location>
</feature>
<feature type="compositionally biased region" description="Polar residues" evidence="1">
    <location>
        <begin position="238"/>
        <end position="248"/>
    </location>
</feature>
<feature type="chain" id="PRO_5027580295" evidence="2">
    <location>
        <begin position="19"/>
        <end position="248"/>
    </location>
</feature>
<gene>
    <name evidence="4" type="primary">LOC105680641</name>
</gene>
<sequence length="248" mass="28362">MKLLTVLLVLFFLKVQYGSFAKLGSTENRTQEGEQRSVRVQRVSDREFPGNDLRRTESSIEEIVNLRAALLGSGDYFEKLRRDFPNLDNLIQQEARLMEEFIMVVRDLVEEGIITLKNLDLAINEMMNTSAIPTSIKPMSKTDNGLANILNSLEQLNFYQRDGQGNENRENSRIPNRIESVNKLELKKAKNAGQLDNVMVKLHKHLAFVQSVFDRICRKYHSTLLTQSSSSDPEKFASMNQPKKVSIL</sequence>
<organism evidence="3 4">
    <name type="scientific">Bombus impatiens</name>
    <name type="common">Bumblebee</name>
    <dbReference type="NCBI Taxonomy" id="132113"/>
    <lineage>
        <taxon>Eukaryota</taxon>
        <taxon>Metazoa</taxon>
        <taxon>Ecdysozoa</taxon>
        <taxon>Arthropoda</taxon>
        <taxon>Hexapoda</taxon>
        <taxon>Insecta</taxon>
        <taxon>Pterygota</taxon>
        <taxon>Neoptera</taxon>
        <taxon>Endopterygota</taxon>
        <taxon>Hymenoptera</taxon>
        <taxon>Apocrita</taxon>
        <taxon>Aculeata</taxon>
        <taxon>Apoidea</taxon>
        <taxon>Anthophila</taxon>
        <taxon>Apidae</taxon>
        <taxon>Bombus</taxon>
        <taxon>Pyrobombus</taxon>
    </lineage>
</organism>
<keyword evidence="2" id="KW-0732">Signal</keyword>
<dbReference type="AlphaFoldDB" id="A0A6P3US05"/>
<evidence type="ECO:0000256" key="1">
    <source>
        <dbReference type="SAM" id="MobiDB-lite"/>
    </source>
</evidence>
<dbReference type="KEGG" id="bim:105680641"/>
<reference evidence="4" key="1">
    <citation type="submission" date="2025-08" db="UniProtKB">
        <authorList>
            <consortium name="RefSeq"/>
        </authorList>
    </citation>
    <scope>IDENTIFICATION</scope>
</reference>
<feature type="signal peptide" evidence="2">
    <location>
        <begin position="1"/>
        <end position="18"/>
    </location>
</feature>
<dbReference type="RefSeq" id="XP_012239977.1">
    <property type="nucleotide sequence ID" value="XM_012384554.2"/>
</dbReference>
<keyword evidence="3" id="KW-1185">Reference proteome</keyword>
<accession>A0A6P3US05</accession>
<protein>
    <submittedName>
        <fullName evidence="4">Uncharacterized protein LOC105680641</fullName>
    </submittedName>
</protein>
<dbReference type="Proteomes" id="UP000515180">
    <property type="component" value="Unplaced"/>
</dbReference>
<dbReference type="OrthoDB" id="7601557at2759"/>